<organism evidence="1 2">
    <name type="scientific">Acetobacter fallax</name>
    <dbReference type="NCBI Taxonomy" id="1737473"/>
    <lineage>
        <taxon>Bacteria</taxon>
        <taxon>Pseudomonadati</taxon>
        <taxon>Pseudomonadota</taxon>
        <taxon>Alphaproteobacteria</taxon>
        <taxon>Acetobacterales</taxon>
        <taxon>Acetobacteraceae</taxon>
        <taxon>Acetobacter</taxon>
    </lineage>
</organism>
<dbReference type="Proteomes" id="UP000615326">
    <property type="component" value="Unassembled WGS sequence"/>
</dbReference>
<evidence type="ECO:0000313" key="1">
    <source>
        <dbReference type="EMBL" id="NHO34496.1"/>
    </source>
</evidence>
<accession>A0ABX0KH74</accession>
<dbReference type="EMBL" id="WOSW01000132">
    <property type="protein sequence ID" value="NHO34496.1"/>
    <property type="molecule type" value="Genomic_DNA"/>
</dbReference>
<sequence length="59" mass="6809">MVQKAEQYPSNEIVSINLKAPKEGRKVLKIFSYKNGFTQVSALRKGFQLLKPKKEKKRS</sequence>
<name>A0ABX0KH74_9PROT</name>
<comment type="caution">
    <text evidence="1">The sequence shown here is derived from an EMBL/GenBank/DDBJ whole genome shotgun (WGS) entry which is preliminary data.</text>
</comment>
<proteinExistence type="predicted"/>
<evidence type="ECO:0000313" key="2">
    <source>
        <dbReference type="Proteomes" id="UP000615326"/>
    </source>
</evidence>
<gene>
    <name evidence="1" type="ORF">GOB84_18780</name>
</gene>
<protein>
    <submittedName>
        <fullName evidence="1">Uncharacterized protein</fullName>
    </submittedName>
</protein>
<keyword evidence="2" id="KW-1185">Reference proteome</keyword>
<reference evidence="1 2" key="1">
    <citation type="journal article" date="2020" name="Int. J. Syst. Evol. Microbiol.">
        <title>Novel acetic acid bacteria from cider fermentations: Acetobacter conturbans sp. nov. and Acetobacter fallax sp. nov.</title>
        <authorList>
            <person name="Sombolestani A.S."/>
            <person name="Cleenwerck I."/>
            <person name="Cnockaert M."/>
            <person name="Borremans W."/>
            <person name="Wieme A.D."/>
            <person name="De Vuyst L."/>
            <person name="Vandamme P."/>
        </authorList>
    </citation>
    <scope>NUCLEOTIDE SEQUENCE [LARGE SCALE GENOMIC DNA]</scope>
    <source>
        <strain evidence="1 2">LMG 1637</strain>
    </source>
</reference>